<accession>A0A0B5NJZ8</accession>
<evidence type="ECO:0000313" key="3">
    <source>
        <dbReference type="EMBL" id="QKH22950.1"/>
    </source>
</evidence>
<dbReference type="EMBL" id="VKQN01000001">
    <property type="protein sequence ID" value="MDR4174656.1"/>
    <property type="molecule type" value="Genomic_DNA"/>
</dbReference>
<sequence length="145" mass="16753">MLKVKIIEIENSKKSHVYVHDEQNNVLVDGTDKDYFRDWARLVEVNLDVFDSKTYEFETITITNFVVDKAIKVKEFSDKKEVPLTARPVKLALKGNTISKVVGYVDVKEKATDIYKPKQGTSEFVTPIEFTINDNIQLEDTFIYL</sequence>
<dbReference type="RefSeq" id="WP_000921707.1">
    <property type="nucleotide sequence ID" value="NZ_CP009334.1"/>
</dbReference>
<dbReference type="KEGG" id="btw:BF38_6042"/>
<keyword evidence="3" id="KW-0614">Plasmid</keyword>
<geneLocation type="plasmid" evidence="1 4">
    <name>2</name>
</geneLocation>
<evidence type="ECO:0000313" key="5">
    <source>
        <dbReference type="Proteomes" id="UP000501107"/>
    </source>
</evidence>
<geneLocation type="plasmid" evidence="3 5">
    <name>unnamed3</name>
</geneLocation>
<organism evidence="3 5">
    <name type="scientific">Bacillus thuringiensis</name>
    <dbReference type="NCBI Taxonomy" id="1428"/>
    <lineage>
        <taxon>Bacteria</taxon>
        <taxon>Bacillati</taxon>
        <taxon>Bacillota</taxon>
        <taxon>Bacilli</taxon>
        <taxon>Bacillales</taxon>
        <taxon>Bacillaceae</taxon>
        <taxon>Bacillus</taxon>
        <taxon>Bacillus cereus group</taxon>
    </lineage>
</organism>
<evidence type="ECO:0000313" key="2">
    <source>
        <dbReference type="EMBL" id="MDR4174656.1"/>
    </source>
</evidence>
<proteinExistence type="predicted"/>
<dbReference type="Proteomes" id="UP000501107">
    <property type="component" value="Plasmid unnamed3"/>
</dbReference>
<dbReference type="AlphaFoldDB" id="A0A0B5NJZ8"/>
<dbReference type="EMBL" id="CP053979">
    <property type="protein sequence ID" value="QKH22950.1"/>
    <property type="molecule type" value="Genomic_DNA"/>
</dbReference>
<reference evidence="2" key="2">
    <citation type="submission" date="2019-07" db="EMBL/GenBank/DDBJ databases">
        <title>Phylogenomic Reclassification of ATCC Bacillus Strains and Various Taxa within the Genus Bacillus.</title>
        <authorList>
            <person name="Riojas M.A."/>
            <person name="Frank A.M."/>
            <person name="Fenn S.L."/>
            <person name="King S.P."/>
            <person name="Brower S.M."/>
            <person name="Hazbon M.H."/>
        </authorList>
    </citation>
    <scope>NUCLEOTIDE SEQUENCE</scope>
    <source>
        <strain evidence="2">ATCC 35646</strain>
    </source>
</reference>
<dbReference type="Proteomes" id="UP001181533">
    <property type="component" value="Unassembled WGS sequence"/>
</dbReference>
<reference evidence="3 5" key="3">
    <citation type="submission" date="2020-05" db="EMBL/GenBank/DDBJ databases">
        <title>FDA dAtabase for Regulatory Grade micrObial Sequences (FDA-ARGOS): Supporting development and validation of Infectious Disease Dx tests.</title>
        <authorList>
            <person name="Nelson B."/>
            <person name="Plummer A."/>
            <person name="Tallon L."/>
            <person name="Sadzewicz L."/>
            <person name="Zhao X."/>
            <person name="Vavikolanu K."/>
            <person name="Mehta A."/>
            <person name="Aluvathingal J."/>
            <person name="Nadendla S."/>
            <person name="Myers T."/>
            <person name="Yan Y."/>
            <person name="Sichtig H."/>
        </authorList>
    </citation>
    <scope>NUCLEOTIDE SEQUENCE [LARGE SCALE GENOMIC DNA]</scope>
    <source>
        <strain evidence="3 5">FDAARGOS_795</strain>
        <plasmid evidence="3 5">unnamed3</plasmid>
    </source>
</reference>
<protein>
    <submittedName>
        <fullName evidence="3">Uncharacterized protein</fullName>
    </submittedName>
</protein>
<reference evidence="1 4" key="1">
    <citation type="journal article" date="2015" name="Genome Announc.">
        <title>Complete genome sequences for 35 biothreat assay-relevant bacillus species.</title>
        <authorList>
            <person name="Johnson S.L."/>
            <person name="Daligault H.E."/>
            <person name="Davenport K.W."/>
            <person name="Jaissle J."/>
            <person name="Frey K.G."/>
            <person name="Ladner J.T."/>
            <person name="Broomall S.M."/>
            <person name="Bishop-Lilly K.A."/>
            <person name="Bruce D.C."/>
            <person name="Gibbons H.S."/>
            <person name="Coyne S.R."/>
            <person name="Lo C.C."/>
            <person name="Meincke L."/>
            <person name="Munk A.C."/>
            <person name="Koroleva G.I."/>
            <person name="Rosenzweig C.N."/>
            <person name="Palacios G.F."/>
            <person name="Redden C.L."/>
            <person name="Minogue T.D."/>
            <person name="Chain P.S."/>
        </authorList>
    </citation>
    <scope>NUCLEOTIDE SEQUENCE [LARGE SCALE GENOMIC DNA]</scope>
    <source>
        <strain evidence="1 4">HD1011</strain>
        <plasmid evidence="1 4">2</plasmid>
    </source>
</reference>
<dbReference type="EMBL" id="CP009334">
    <property type="protein sequence ID" value="AJG74226.1"/>
    <property type="molecule type" value="Genomic_DNA"/>
</dbReference>
<gene>
    <name evidence="1" type="ORF">BF38_6042</name>
    <name evidence="2" type="ORF">FO599_00740</name>
    <name evidence="3" type="ORF">FOC89_02935</name>
</gene>
<dbReference type="Proteomes" id="UP000031876">
    <property type="component" value="Plasmid 2"/>
</dbReference>
<evidence type="ECO:0000313" key="4">
    <source>
        <dbReference type="Proteomes" id="UP000031876"/>
    </source>
</evidence>
<name>A0A0B5NJZ8_BACTU</name>
<evidence type="ECO:0000313" key="1">
    <source>
        <dbReference type="EMBL" id="AJG74226.1"/>
    </source>
</evidence>